<accession>A0A410Q9Z0</accession>
<dbReference type="OrthoDB" id="1649529at2"/>
<dbReference type="KEGG" id="spoa:EQM13_03970"/>
<keyword evidence="1" id="KW-0472">Membrane</keyword>
<dbReference type="RefSeq" id="WP_128752015.1">
    <property type="nucleotide sequence ID" value="NZ_CP035282.1"/>
</dbReference>
<name>A0A410Q9Z0_9FIRM</name>
<dbReference type="Proteomes" id="UP000287969">
    <property type="component" value="Chromosome"/>
</dbReference>
<evidence type="ECO:0000313" key="3">
    <source>
        <dbReference type="Proteomes" id="UP000287969"/>
    </source>
</evidence>
<sequence>MNFDMKDSILKYGVIAKKRFRKKEKIRFINNIEPEFKCMGYKTSILSPQGSKGKAIDLIIGDVKKADTIIMANYDTPSKNFGFYKYYPFDIRNRKLLYSLTAFIPLLFITVLCFIFSAHFLRIKWLEGFFSWKDFMTLSVYIIGIYLIVHYSKGIPNSHNLNRNTSGVIGCLAIASTLTPKQQKNVAFVLTDFGCINNMGDQMIKEFLGDSAHRKRFILLDCIGSGKNIAVNYSNTFKDELKKLDSSILRFEKNQTNYSSANIYDHCIIFAGGNQAGNKFVCENIGTRRDIDIDPDKIKFVVSNVLKLL</sequence>
<gene>
    <name evidence="2" type="ORF">EQM13_03970</name>
</gene>
<feature type="transmembrane region" description="Helical" evidence="1">
    <location>
        <begin position="130"/>
        <end position="149"/>
    </location>
</feature>
<evidence type="ECO:0000313" key="2">
    <source>
        <dbReference type="EMBL" id="QAT60796.1"/>
    </source>
</evidence>
<evidence type="ECO:0000256" key="1">
    <source>
        <dbReference type="SAM" id="Phobius"/>
    </source>
</evidence>
<keyword evidence="1" id="KW-0812">Transmembrane</keyword>
<reference evidence="3" key="1">
    <citation type="submission" date="2019-01" db="EMBL/GenBank/DDBJ databases">
        <title>Draft genomes of a novel of Sporanaerobacter strains.</title>
        <authorList>
            <person name="Ma S."/>
        </authorList>
    </citation>
    <scope>NUCLEOTIDE SEQUENCE [LARGE SCALE GENOMIC DNA]</scope>
    <source>
        <strain evidence="3">NJN-17</strain>
    </source>
</reference>
<protein>
    <submittedName>
        <fullName evidence="2">Uncharacterized protein</fullName>
    </submittedName>
</protein>
<keyword evidence="3" id="KW-1185">Reference proteome</keyword>
<dbReference type="EMBL" id="CP035282">
    <property type="protein sequence ID" value="QAT60796.1"/>
    <property type="molecule type" value="Genomic_DNA"/>
</dbReference>
<organism evidence="2 3">
    <name type="scientific">Acidilutibacter cellobiosedens</name>
    <dbReference type="NCBI Taxonomy" id="2507161"/>
    <lineage>
        <taxon>Bacteria</taxon>
        <taxon>Bacillati</taxon>
        <taxon>Bacillota</taxon>
        <taxon>Tissierellia</taxon>
        <taxon>Tissierellales</taxon>
        <taxon>Acidilutibacteraceae</taxon>
        <taxon>Acidilutibacter</taxon>
    </lineage>
</organism>
<proteinExistence type="predicted"/>
<dbReference type="AlphaFoldDB" id="A0A410Q9Z0"/>
<feature type="transmembrane region" description="Helical" evidence="1">
    <location>
        <begin position="96"/>
        <end position="118"/>
    </location>
</feature>
<keyword evidence="1" id="KW-1133">Transmembrane helix</keyword>